<dbReference type="GO" id="GO:0016491">
    <property type="term" value="F:oxidoreductase activity"/>
    <property type="evidence" value="ECO:0007669"/>
    <property type="project" value="UniProtKB-KW"/>
</dbReference>
<dbReference type="STRING" id="104259.A0A0F7TQG8"/>
<sequence>MTNTVKPEFTLRAGIYPAISPDLFNGSLESKVALVTGSGRGIGREIALALASSGAAVAVTGRTRKEVENTTKDVATLGRKCIGVVAEICVREDLDRLVKEVVEKLGVIDILICNAGTNTFMPFHMTHPDEWWRQMEVMVKSPTELTRMILPSMQERNSGIIIYTSSRAAAADLPWAAAYGCAKTAITRFAGVLQAELNALQKDTFGFPSNGISVFSIHPGEVKTSLHDTAFPEKTKKEAPYVIEMMAKLAKSHPDFKAELAAWTCVYLCSGNGKALEGRLVDCTRDIDEVIAYVSSLPPAKFGNACCSSWDVPIHVE</sequence>
<name>A0A0F7TQG8_PENBI</name>
<evidence type="ECO:0000256" key="3">
    <source>
        <dbReference type="ARBA" id="ARBA00023002"/>
    </source>
</evidence>
<keyword evidence="2" id="KW-0521">NADP</keyword>
<keyword evidence="3" id="KW-0560">Oxidoreductase</keyword>
<dbReference type="EMBL" id="CDHK01000006">
    <property type="protein sequence ID" value="CEJ58056.1"/>
    <property type="molecule type" value="Genomic_DNA"/>
</dbReference>
<reference evidence="5" key="1">
    <citation type="journal article" date="2015" name="Genome Announc.">
        <title>Draft genome sequence of the fungus Penicillium brasilianum MG11.</title>
        <authorList>
            <person name="Horn F."/>
            <person name="Linde J."/>
            <person name="Mattern D.J."/>
            <person name="Walther G."/>
            <person name="Guthke R."/>
            <person name="Brakhage A.A."/>
            <person name="Valiante V."/>
        </authorList>
    </citation>
    <scope>NUCLEOTIDE SEQUENCE [LARGE SCALE GENOMIC DNA]</scope>
    <source>
        <strain evidence="5">MG11</strain>
    </source>
</reference>
<dbReference type="Proteomes" id="UP000042958">
    <property type="component" value="Unassembled WGS sequence"/>
</dbReference>
<dbReference type="PANTHER" id="PTHR42901:SF1">
    <property type="entry name" value="ALCOHOL DEHYDROGENASE"/>
    <property type="match status" value="1"/>
</dbReference>
<dbReference type="PANTHER" id="PTHR42901">
    <property type="entry name" value="ALCOHOL DEHYDROGENASE"/>
    <property type="match status" value="1"/>
</dbReference>
<dbReference type="AlphaFoldDB" id="A0A0F7TQG8"/>
<proteinExistence type="inferred from homology"/>
<dbReference type="PRINTS" id="PR00081">
    <property type="entry name" value="GDHRDH"/>
</dbReference>
<dbReference type="InterPro" id="IPR020904">
    <property type="entry name" value="Sc_DH/Rdtase_CS"/>
</dbReference>
<keyword evidence="5" id="KW-1185">Reference proteome</keyword>
<evidence type="ECO:0000256" key="2">
    <source>
        <dbReference type="ARBA" id="ARBA00022857"/>
    </source>
</evidence>
<evidence type="ECO:0000313" key="5">
    <source>
        <dbReference type="Proteomes" id="UP000042958"/>
    </source>
</evidence>
<dbReference type="SUPFAM" id="SSF51735">
    <property type="entry name" value="NAD(P)-binding Rossmann-fold domains"/>
    <property type="match status" value="1"/>
</dbReference>
<dbReference type="InterPro" id="IPR036291">
    <property type="entry name" value="NAD(P)-bd_dom_sf"/>
</dbReference>
<protein>
    <submittedName>
        <fullName evidence="4">Putative Short chain dehydrogenase/reductase SDR</fullName>
    </submittedName>
</protein>
<comment type="similarity">
    <text evidence="1">Belongs to the short-chain dehydrogenases/reductases (SDR) family.</text>
</comment>
<evidence type="ECO:0000256" key="1">
    <source>
        <dbReference type="ARBA" id="ARBA00006484"/>
    </source>
</evidence>
<dbReference type="CDD" id="cd05233">
    <property type="entry name" value="SDR_c"/>
    <property type="match status" value="1"/>
</dbReference>
<organism evidence="4 5">
    <name type="scientific">Penicillium brasilianum</name>
    <dbReference type="NCBI Taxonomy" id="104259"/>
    <lineage>
        <taxon>Eukaryota</taxon>
        <taxon>Fungi</taxon>
        <taxon>Dikarya</taxon>
        <taxon>Ascomycota</taxon>
        <taxon>Pezizomycotina</taxon>
        <taxon>Eurotiomycetes</taxon>
        <taxon>Eurotiomycetidae</taxon>
        <taxon>Eurotiales</taxon>
        <taxon>Aspergillaceae</taxon>
        <taxon>Penicillium</taxon>
    </lineage>
</organism>
<dbReference type="Pfam" id="PF00106">
    <property type="entry name" value="adh_short"/>
    <property type="match status" value="1"/>
</dbReference>
<dbReference type="Gene3D" id="3.40.50.720">
    <property type="entry name" value="NAD(P)-binding Rossmann-like Domain"/>
    <property type="match status" value="1"/>
</dbReference>
<accession>A0A0F7TQG8</accession>
<evidence type="ECO:0000313" key="4">
    <source>
        <dbReference type="EMBL" id="CEJ58056.1"/>
    </source>
</evidence>
<gene>
    <name evidence="4" type="ORF">PMG11_06727</name>
</gene>
<dbReference type="InterPro" id="IPR002347">
    <property type="entry name" value="SDR_fam"/>
</dbReference>
<dbReference type="PROSITE" id="PS00061">
    <property type="entry name" value="ADH_SHORT"/>
    <property type="match status" value="1"/>
</dbReference>
<dbReference type="OrthoDB" id="1933717at2759"/>